<dbReference type="InterPro" id="IPR003769">
    <property type="entry name" value="ClpS_core"/>
</dbReference>
<dbReference type="RefSeq" id="WP_179979440.1">
    <property type="nucleotide sequence ID" value="NZ_LT608333.1"/>
</dbReference>
<evidence type="ECO:0000256" key="1">
    <source>
        <dbReference type="HAMAP-Rule" id="MF_00302"/>
    </source>
</evidence>
<dbReference type="Gene3D" id="3.30.1390.10">
    <property type="match status" value="1"/>
</dbReference>
<evidence type="ECO:0000259" key="2">
    <source>
        <dbReference type="Pfam" id="PF02617"/>
    </source>
</evidence>
<dbReference type="PANTHER" id="PTHR33473">
    <property type="entry name" value="ATP-DEPENDENT CLP PROTEASE ADAPTER PROTEIN CLPS1, CHLOROPLASTIC"/>
    <property type="match status" value="1"/>
</dbReference>
<feature type="domain" description="Adaptor protein ClpS core" evidence="2">
    <location>
        <begin position="22"/>
        <end position="101"/>
    </location>
</feature>
<organism evidence="3">
    <name type="scientific">uncultured Desulfovibrio sp</name>
    <dbReference type="NCBI Taxonomy" id="167968"/>
    <lineage>
        <taxon>Bacteria</taxon>
        <taxon>Pseudomonadati</taxon>
        <taxon>Thermodesulfobacteriota</taxon>
        <taxon>Desulfovibrionia</taxon>
        <taxon>Desulfovibrionales</taxon>
        <taxon>Desulfovibrionaceae</taxon>
        <taxon>Desulfovibrio</taxon>
        <taxon>environmental samples</taxon>
    </lineage>
</organism>
<dbReference type="GO" id="GO:0030163">
    <property type="term" value="P:protein catabolic process"/>
    <property type="evidence" value="ECO:0007669"/>
    <property type="project" value="InterPro"/>
</dbReference>
<comment type="function">
    <text evidence="1">Involved in the modulation of the specificity of the ClpAP-mediated ATP-dependent protein degradation.</text>
</comment>
<dbReference type="PANTHER" id="PTHR33473:SF19">
    <property type="entry name" value="ATP-DEPENDENT CLP PROTEASE ADAPTER PROTEIN CLPS"/>
    <property type="match status" value="1"/>
</dbReference>
<dbReference type="GO" id="GO:0006508">
    <property type="term" value="P:proteolysis"/>
    <property type="evidence" value="ECO:0007669"/>
    <property type="project" value="UniProtKB-UniRule"/>
</dbReference>
<dbReference type="EMBL" id="FMJC01000001">
    <property type="protein sequence ID" value="SCM70740.1"/>
    <property type="molecule type" value="Genomic_DNA"/>
</dbReference>
<dbReference type="AlphaFoldDB" id="A0A212KZP3"/>
<evidence type="ECO:0000313" key="3">
    <source>
        <dbReference type="EMBL" id="SCM70740.1"/>
    </source>
</evidence>
<dbReference type="FunFam" id="3.30.1390.10:FF:000002">
    <property type="entry name" value="ATP-dependent Clp protease adapter protein ClpS"/>
    <property type="match status" value="1"/>
</dbReference>
<dbReference type="HAMAP" id="MF_00302">
    <property type="entry name" value="ClpS"/>
    <property type="match status" value="1"/>
</dbReference>
<gene>
    <name evidence="1 3" type="primary">clpS</name>
    <name evidence="3" type="ORF">KL86DES1_10598</name>
</gene>
<dbReference type="NCBIfam" id="NF000672">
    <property type="entry name" value="PRK00033.1-5"/>
    <property type="match status" value="1"/>
</dbReference>
<dbReference type="Pfam" id="PF02617">
    <property type="entry name" value="ClpS"/>
    <property type="match status" value="1"/>
</dbReference>
<proteinExistence type="inferred from homology"/>
<comment type="similarity">
    <text evidence="1">Belongs to the ClpS family.</text>
</comment>
<sequence length="106" mass="11937">MPVSNENQNGGESQVIVEKKLKEPDRYRVLLHNDDYTSMDFVVAVLCSIFHKSTEEATVIMLQIHQQGVGQCGVYTHEVAETKVKRVHQAAQAAGFPLKCTMEKIY</sequence>
<dbReference type="InterPro" id="IPR022935">
    <property type="entry name" value="ClpS"/>
</dbReference>
<reference evidence="3" key="1">
    <citation type="submission" date="2016-08" db="EMBL/GenBank/DDBJ databases">
        <authorList>
            <person name="Seilhamer J.J."/>
        </authorList>
    </citation>
    <scope>NUCLEOTIDE SEQUENCE</scope>
    <source>
        <strain evidence="3">86-1</strain>
    </source>
</reference>
<dbReference type="SUPFAM" id="SSF54736">
    <property type="entry name" value="ClpS-like"/>
    <property type="match status" value="1"/>
</dbReference>
<name>A0A212KZP3_9BACT</name>
<protein>
    <recommendedName>
        <fullName evidence="1">ATP-dependent Clp protease adapter protein ClpS</fullName>
    </recommendedName>
</protein>
<accession>A0A212KZP3</accession>
<dbReference type="InterPro" id="IPR014719">
    <property type="entry name" value="Ribosomal_bL12_C/ClpS-like"/>
</dbReference>
<comment type="subunit">
    <text evidence="1">Binds to the N-terminal domain of the chaperone ClpA.</text>
</comment>